<dbReference type="PANTHER" id="PTHR42957">
    <property type="entry name" value="HELICASE MJ1565-RELATED"/>
    <property type="match status" value="1"/>
</dbReference>
<dbReference type="InterPro" id="IPR008571">
    <property type="entry name" value="HerA-like"/>
</dbReference>
<dbReference type="Gene3D" id="3.40.50.300">
    <property type="entry name" value="P-loop containing nucleotide triphosphate hydrolases"/>
    <property type="match status" value="1"/>
</dbReference>
<dbReference type="SUPFAM" id="SSF52540">
    <property type="entry name" value="P-loop containing nucleoside triphosphate hydrolases"/>
    <property type="match status" value="1"/>
</dbReference>
<dbReference type="InterPro" id="IPR002789">
    <property type="entry name" value="HerA_central"/>
</dbReference>
<feature type="domain" description="Helicase HerA central" evidence="5">
    <location>
        <begin position="121"/>
        <end position="306"/>
    </location>
</feature>
<dbReference type="Proteomes" id="UP000886130">
    <property type="component" value="Unassembled WGS sequence"/>
</dbReference>
<evidence type="ECO:0000256" key="4">
    <source>
        <dbReference type="ARBA" id="ARBA00048988"/>
    </source>
</evidence>
<gene>
    <name evidence="6" type="ORF">ENL31_00245</name>
</gene>
<reference evidence="6" key="1">
    <citation type="journal article" date="2020" name="mSystems">
        <title>Genome- and Community-Level Interaction Insights into Carbon Utilization and Element Cycling Functions of Hydrothermarchaeota in Hydrothermal Sediment.</title>
        <authorList>
            <person name="Zhou Z."/>
            <person name="Liu Y."/>
            <person name="Xu W."/>
            <person name="Pan J."/>
            <person name="Luo Z.H."/>
            <person name="Li M."/>
        </authorList>
    </citation>
    <scope>NUCLEOTIDE SEQUENCE [LARGE SCALE GENOMIC DNA]</scope>
    <source>
        <strain evidence="6">HyVt-85</strain>
    </source>
</reference>
<dbReference type="AlphaFoldDB" id="A0A7J3T8Q8"/>
<evidence type="ECO:0000256" key="3">
    <source>
        <dbReference type="ARBA" id="ARBA00048954"/>
    </source>
</evidence>
<accession>A0A7J3T8Q8</accession>
<comment type="catalytic activity">
    <reaction evidence="3">
        <text>ATP + H2O = ADP + phosphate + H(+)</text>
        <dbReference type="Rhea" id="RHEA:13065"/>
        <dbReference type="ChEBI" id="CHEBI:15377"/>
        <dbReference type="ChEBI" id="CHEBI:15378"/>
        <dbReference type="ChEBI" id="CHEBI:30616"/>
        <dbReference type="ChEBI" id="CHEBI:43474"/>
        <dbReference type="ChEBI" id="CHEBI:456216"/>
        <dbReference type="EC" id="5.6.2.3"/>
    </reaction>
</comment>
<evidence type="ECO:0000313" key="6">
    <source>
        <dbReference type="EMBL" id="HHE75542.1"/>
    </source>
</evidence>
<dbReference type="EMBL" id="DRTM01000019">
    <property type="protein sequence ID" value="HHE75542.1"/>
    <property type="molecule type" value="Genomic_DNA"/>
</dbReference>
<organism evidence="6">
    <name type="scientific">Candidatus Aciduliprofundum boonei</name>
    <dbReference type="NCBI Taxonomy" id="379547"/>
    <lineage>
        <taxon>Archaea</taxon>
        <taxon>Methanobacteriati</taxon>
        <taxon>Thermoplasmatota</taxon>
        <taxon>DHVE2 group</taxon>
        <taxon>Candidatus Aciduliprofundum</taxon>
    </lineage>
</organism>
<evidence type="ECO:0000256" key="1">
    <source>
        <dbReference type="ARBA" id="ARBA00007816"/>
    </source>
</evidence>
<evidence type="ECO:0000256" key="2">
    <source>
        <dbReference type="ARBA" id="ARBA00034617"/>
    </source>
</evidence>
<feature type="non-terminal residue" evidence="6">
    <location>
        <position position="317"/>
    </location>
</feature>
<dbReference type="Pfam" id="PF01935">
    <property type="entry name" value="DUF87"/>
    <property type="match status" value="1"/>
</dbReference>
<comment type="caution">
    <text evidence="6">The sequence shown here is derived from an EMBL/GenBank/DDBJ whole genome shotgun (WGS) entry which is preliminary data.</text>
</comment>
<name>A0A7J3T8Q8_9ARCH</name>
<evidence type="ECO:0000259" key="5">
    <source>
        <dbReference type="Pfam" id="PF01935"/>
    </source>
</evidence>
<dbReference type="InterPro" id="IPR027417">
    <property type="entry name" value="P-loop_NTPase"/>
</dbReference>
<dbReference type="GO" id="GO:0043138">
    <property type="term" value="F:3'-5' DNA helicase activity"/>
    <property type="evidence" value="ECO:0007669"/>
    <property type="project" value="UniProtKB-EC"/>
</dbReference>
<dbReference type="PANTHER" id="PTHR42957:SF1">
    <property type="entry name" value="HELICASE MJ1565-RELATED"/>
    <property type="match status" value="1"/>
</dbReference>
<comment type="catalytic activity">
    <reaction evidence="2">
        <text>Couples ATP hydrolysis with the unwinding of duplex DNA by translocating in the 3'-5' direction.</text>
        <dbReference type="EC" id="5.6.2.4"/>
    </reaction>
</comment>
<comment type="similarity">
    <text evidence="1">Belongs to the HerA family.</text>
</comment>
<comment type="catalytic activity">
    <reaction evidence="4">
        <text>ATP + H2O = ADP + phosphate + H(+)</text>
        <dbReference type="Rhea" id="RHEA:13065"/>
        <dbReference type="ChEBI" id="CHEBI:15377"/>
        <dbReference type="ChEBI" id="CHEBI:15378"/>
        <dbReference type="ChEBI" id="CHEBI:30616"/>
        <dbReference type="ChEBI" id="CHEBI:43474"/>
        <dbReference type="ChEBI" id="CHEBI:456216"/>
        <dbReference type="EC" id="5.6.2.4"/>
    </reaction>
</comment>
<sequence>MVGQIIGGSYGEIWIRQKSDERIELGDLLVADDILLQVYDMEYGSLLEKDDLARISGMQLEGYGATEIHEKDVRNYILVKAKPLFNLKSKSIPKHLPAFFHMLRRASSKDFEFLEKPENAIYLGKIRSGSKILNVPVYINGKDALTHHILIPATTGRGKSNLVKVILWNLVGKRYAGVLVLDAHNEYYSYRKNGKDYGLKFHPQAKENVIYYSVNPPFGERSLRINIRNVRPWHLREIVEFSPAQEDALYLFHKEYGDNWIEEVLKGENINGVRAETLASLQRKIKVALEIDINPKGELFERGKVFSVNEGMRTIKD</sequence>
<proteinExistence type="inferred from homology"/>
<protein>
    <submittedName>
        <fullName evidence="6">DUF87 domain-containing protein</fullName>
    </submittedName>
</protein>
<dbReference type="GO" id="GO:0043139">
    <property type="term" value="F:5'-3' DNA helicase activity"/>
    <property type="evidence" value="ECO:0007669"/>
    <property type="project" value="UniProtKB-EC"/>
</dbReference>